<comment type="cofactor">
    <cofactor evidence="1">
        <name>pyridoxal 5'-phosphate</name>
        <dbReference type="ChEBI" id="CHEBI:597326"/>
    </cofactor>
</comment>
<evidence type="ECO:0000256" key="9">
    <source>
        <dbReference type="ARBA" id="ARBA00023299"/>
    </source>
</evidence>
<dbReference type="PANTHER" id="PTHR43247:SF1">
    <property type="entry name" value="PHOSPHOSERINE AMINOTRANSFERASE"/>
    <property type="match status" value="1"/>
</dbReference>
<evidence type="ECO:0000256" key="8">
    <source>
        <dbReference type="ARBA" id="ARBA00022898"/>
    </source>
</evidence>
<keyword evidence="8" id="KW-0663">Pyridoxal phosphate</keyword>
<dbReference type="EMBL" id="AP021906">
    <property type="protein sequence ID" value="BBP88240.1"/>
    <property type="molecule type" value="Genomic_DNA"/>
</dbReference>
<dbReference type="FunFam" id="3.90.1150.10:FF:000006">
    <property type="entry name" value="Phosphoserine aminotransferase"/>
    <property type="match status" value="1"/>
</dbReference>
<evidence type="ECO:0000256" key="7">
    <source>
        <dbReference type="ARBA" id="ARBA00022679"/>
    </source>
</evidence>
<dbReference type="GO" id="GO:0005737">
    <property type="term" value="C:cytoplasm"/>
    <property type="evidence" value="ECO:0007669"/>
    <property type="project" value="TreeGrafter"/>
</dbReference>
<gene>
    <name evidence="12" type="ORF">BsIDN1_18580</name>
</gene>
<evidence type="ECO:0000256" key="5">
    <source>
        <dbReference type="ARBA" id="ARBA00022576"/>
    </source>
</evidence>
<dbReference type="EC" id="2.6.1.52" evidence="4"/>
<dbReference type="InterPro" id="IPR015422">
    <property type="entry name" value="PyrdxlP-dep_Trfase_small"/>
</dbReference>
<evidence type="ECO:0000313" key="12">
    <source>
        <dbReference type="EMBL" id="BBP88240.1"/>
    </source>
</evidence>
<accession>A0A5S9M3S9</accession>
<keyword evidence="6" id="KW-0028">Amino-acid biosynthesis</keyword>
<evidence type="ECO:0000256" key="3">
    <source>
        <dbReference type="ARBA" id="ARBA00006904"/>
    </source>
</evidence>
<dbReference type="AlphaFoldDB" id="A0A5S9M3S9"/>
<comment type="pathway">
    <text evidence="2">Amino-acid biosynthesis; L-serine biosynthesis; L-serine from 3-phospho-D-glycerate: step 2/3.</text>
</comment>
<comment type="catalytic activity">
    <reaction evidence="10">
        <text>4-(phosphooxy)-L-threonine + 2-oxoglutarate = (R)-3-hydroxy-2-oxo-4-phosphooxybutanoate + L-glutamate</text>
        <dbReference type="Rhea" id="RHEA:16573"/>
        <dbReference type="ChEBI" id="CHEBI:16810"/>
        <dbReference type="ChEBI" id="CHEBI:29985"/>
        <dbReference type="ChEBI" id="CHEBI:58452"/>
        <dbReference type="ChEBI" id="CHEBI:58538"/>
        <dbReference type="EC" id="2.6.1.52"/>
    </reaction>
</comment>
<comment type="similarity">
    <text evidence="3">Belongs to the class-V pyridoxal-phosphate-dependent aminotransferase family. SerC subfamily.</text>
</comment>
<reference evidence="12 13" key="1">
    <citation type="submission" date="2019-12" db="EMBL/GenBank/DDBJ databases">
        <title>Full genome sequence of a Bacillus safensis strain isolated from commercially available natto in Indonesia.</title>
        <authorList>
            <person name="Yoshida M."/>
            <person name="Uomi M."/>
            <person name="Waturangi D."/>
            <person name="Ekaputri J.J."/>
            <person name="Setiamarga D.H.E."/>
        </authorList>
    </citation>
    <scope>NUCLEOTIDE SEQUENCE [LARGE SCALE GENOMIC DNA]</scope>
    <source>
        <strain evidence="12 13">IDN1</strain>
    </source>
</reference>
<comment type="catalytic activity">
    <reaction evidence="11">
        <text>O-phospho-L-serine + 2-oxoglutarate = 3-phosphooxypyruvate + L-glutamate</text>
        <dbReference type="Rhea" id="RHEA:14329"/>
        <dbReference type="ChEBI" id="CHEBI:16810"/>
        <dbReference type="ChEBI" id="CHEBI:18110"/>
        <dbReference type="ChEBI" id="CHEBI:29985"/>
        <dbReference type="ChEBI" id="CHEBI:57524"/>
        <dbReference type="EC" id="2.6.1.52"/>
    </reaction>
</comment>
<dbReference type="Gene3D" id="3.90.1150.10">
    <property type="entry name" value="Aspartate Aminotransferase, domain 1"/>
    <property type="match status" value="1"/>
</dbReference>
<evidence type="ECO:0000256" key="2">
    <source>
        <dbReference type="ARBA" id="ARBA00005099"/>
    </source>
</evidence>
<evidence type="ECO:0000313" key="13">
    <source>
        <dbReference type="Proteomes" id="UP000464658"/>
    </source>
</evidence>
<name>A0A5S9M3S9_BACIA</name>
<dbReference type="SUPFAM" id="SSF53383">
    <property type="entry name" value="PLP-dependent transferases"/>
    <property type="match status" value="1"/>
</dbReference>
<organism evidence="12 13">
    <name type="scientific">Bacillus safensis</name>
    <dbReference type="NCBI Taxonomy" id="561879"/>
    <lineage>
        <taxon>Bacteria</taxon>
        <taxon>Bacillati</taxon>
        <taxon>Bacillota</taxon>
        <taxon>Bacilli</taxon>
        <taxon>Bacillales</taxon>
        <taxon>Bacillaceae</taxon>
        <taxon>Bacillus</taxon>
    </lineage>
</organism>
<evidence type="ECO:0000256" key="11">
    <source>
        <dbReference type="ARBA" id="ARBA00049007"/>
    </source>
</evidence>
<evidence type="ECO:0000256" key="1">
    <source>
        <dbReference type="ARBA" id="ARBA00001933"/>
    </source>
</evidence>
<dbReference type="InterPro" id="IPR022278">
    <property type="entry name" value="Pser_aminoTfrase"/>
</dbReference>
<evidence type="ECO:0000256" key="10">
    <source>
        <dbReference type="ARBA" id="ARBA00047630"/>
    </source>
</evidence>
<dbReference type="GO" id="GO:0006564">
    <property type="term" value="P:L-serine biosynthetic process"/>
    <property type="evidence" value="ECO:0007669"/>
    <property type="project" value="UniProtKB-KW"/>
</dbReference>
<dbReference type="Proteomes" id="UP000464658">
    <property type="component" value="Chromosome"/>
</dbReference>
<keyword evidence="5" id="KW-0032">Aminotransferase</keyword>
<keyword evidence="9" id="KW-0718">Serine biosynthesis</keyword>
<dbReference type="GO" id="GO:0030170">
    <property type="term" value="F:pyridoxal phosphate binding"/>
    <property type="evidence" value="ECO:0007669"/>
    <property type="project" value="TreeGrafter"/>
</dbReference>
<keyword evidence="7" id="KW-0808">Transferase</keyword>
<dbReference type="PANTHER" id="PTHR43247">
    <property type="entry name" value="PHOSPHOSERINE AMINOTRANSFERASE"/>
    <property type="match status" value="1"/>
</dbReference>
<dbReference type="InterPro" id="IPR015424">
    <property type="entry name" value="PyrdxlP-dep_Trfase"/>
</dbReference>
<evidence type="ECO:0000256" key="6">
    <source>
        <dbReference type="ARBA" id="ARBA00022605"/>
    </source>
</evidence>
<dbReference type="GO" id="GO:0004648">
    <property type="term" value="F:O-phospho-L-serine:2-oxoglutarate aminotransferase activity"/>
    <property type="evidence" value="ECO:0007669"/>
    <property type="project" value="UniProtKB-EC"/>
</dbReference>
<sequence>MNKKAGILYDTIDQSGGFYQGHARADSRSHMNVTFTLRDDALSSFVEKAKQEQMVGLAGHRSVGGCRASIYNAVSIEDCQKLADFMKKFQQENE</sequence>
<proteinExistence type="inferred from homology"/>
<evidence type="ECO:0000256" key="4">
    <source>
        <dbReference type="ARBA" id="ARBA00013030"/>
    </source>
</evidence>
<protein>
    <recommendedName>
        <fullName evidence="4">phosphoserine transaminase</fullName>
        <ecNumber evidence="4">2.6.1.52</ecNumber>
    </recommendedName>
</protein>